<protein>
    <submittedName>
        <fullName evidence="1">Uncharacterized protein</fullName>
    </submittedName>
</protein>
<dbReference type="KEGG" id="rhom:FRIFI_0846"/>
<evidence type="ECO:0000313" key="2">
    <source>
        <dbReference type="Proteomes" id="UP000245695"/>
    </source>
</evidence>
<accession>A0A2P2BPX2</accession>
<dbReference type="Proteomes" id="UP000245695">
    <property type="component" value="Chromosome 1"/>
</dbReference>
<name>A0A2P2BPX2_9FIRM</name>
<keyword evidence="2" id="KW-1185">Reference proteome</keyword>
<sequence>MANEIIQSEKDKYKKIYSDIMFSYDDLRQMLDENELNKRTFINKVETLKDYMDFLDRLESESKKDKGFFKKLFSKSDDIESKINNYLTIDKKRDIDKLQKCSKCKCINCASNCMVNSCLNCREEEYVYGCDKKTDAFTKTKETVTLYDGNKEIIFNVAGYLIEKSDSNIFRYVYLIDSKDYDNQHLLRYSKFKGEENYDSVIVDDSQDELIRLNNKFIELGLTV</sequence>
<organism evidence="1 2">
    <name type="scientific">Romboutsia hominis</name>
    <dbReference type="NCBI Taxonomy" id="1507512"/>
    <lineage>
        <taxon>Bacteria</taxon>
        <taxon>Bacillati</taxon>
        <taxon>Bacillota</taxon>
        <taxon>Clostridia</taxon>
        <taxon>Peptostreptococcales</taxon>
        <taxon>Peptostreptococcaceae</taxon>
        <taxon>Romboutsia</taxon>
    </lineage>
</organism>
<evidence type="ECO:0000313" key="1">
    <source>
        <dbReference type="EMBL" id="CEI72389.1"/>
    </source>
</evidence>
<dbReference type="RefSeq" id="WP_092926660.1">
    <property type="nucleotide sequence ID" value="NZ_FJTZ01000012.1"/>
</dbReference>
<gene>
    <name evidence="1" type="ORF">FRIFI_0846</name>
</gene>
<reference evidence="1 2" key="1">
    <citation type="submission" date="2014-09" db="EMBL/GenBank/DDBJ databases">
        <authorList>
            <person name="Hornung B.V."/>
        </authorList>
    </citation>
    <scope>NUCLEOTIDE SEQUENCE [LARGE SCALE GENOMIC DNA]</scope>
    <source>
        <strain evidence="1 2">FRIFI</strain>
    </source>
</reference>
<proteinExistence type="predicted"/>
<dbReference type="EMBL" id="LN650648">
    <property type="protein sequence ID" value="CEI72389.1"/>
    <property type="molecule type" value="Genomic_DNA"/>
</dbReference>
<dbReference type="AlphaFoldDB" id="A0A2P2BPX2"/>